<proteinExistence type="predicted"/>
<organism evidence="1">
    <name type="scientific">Timema tahoe</name>
    <dbReference type="NCBI Taxonomy" id="61484"/>
    <lineage>
        <taxon>Eukaryota</taxon>
        <taxon>Metazoa</taxon>
        <taxon>Ecdysozoa</taxon>
        <taxon>Arthropoda</taxon>
        <taxon>Hexapoda</taxon>
        <taxon>Insecta</taxon>
        <taxon>Pterygota</taxon>
        <taxon>Neoptera</taxon>
        <taxon>Polyneoptera</taxon>
        <taxon>Phasmatodea</taxon>
        <taxon>Timematodea</taxon>
        <taxon>Timematoidea</taxon>
        <taxon>Timematidae</taxon>
        <taxon>Timema</taxon>
    </lineage>
</organism>
<dbReference type="AlphaFoldDB" id="A0A7R9IC08"/>
<dbReference type="EMBL" id="OE000958">
    <property type="protein sequence ID" value="CAD7455580.1"/>
    <property type="molecule type" value="Genomic_DNA"/>
</dbReference>
<gene>
    <name evidence="1" type="ORF">TTEB3V08_LOCUS3646</name>
</gene>
<reference evidence="1" key="1">
    <citation type="submission" date="2020-11" db="EMBL/GenBank/DDBJ databases">
        <authorList>
            <person name="Tran Van P."/>
        </authorList>
    </citation>
    <scope>NUCLEOTIDE SEQUENCE</scope>
</reference>
<protein>
    <recommendedName>
        <fullName evidence="2">Serine-threonine/tyrosine-protein kinase catalytic domain-containing protein</fullName>
    </recommendedName>
</protein>
<evidence type="ECO:0008006" key="2">
    <source>
        <dbReference type="Google" id="ProtNLM"/>
    </source>
</evidence>
<name>A0A7R9IC08_9NEOP</name>
<accession>A0A7R9IC08</accession>
<sequence length="363" mass="40475">MLECWQARPTHRPSFTDLSETLGAMLEESVRNHYIELNDHYMNMNMIQLEGHCDYLSMMSAPTYGNLVSPSYEGHEQHYTIKAIPMGTQTKRQAHLDLFVSSGTAAELRPMLTNAEESDSKSPSQINNLNNLNQCATMRNDAEPMKEMKITNDLKLGQTSSGQTPSFSNPNYQSTITPSPDNYVNMPQHKICEIICFSRVFYGFIDIPGTSKFLEAAVFSWSSHTDDCCQPTKRVPDGPEARSLEPYYTLVSKCADPLSRGVNSAVDSFFHLGSTPTGTAAPHGSSEVPTSGIQWMPHSAGLRISRSLISVHPTAYRLFLYIKPIHFLTVMVLKVFHVSPVTTTGISLIATTGRHYQFPNRQV</sequence>
<evidence type="ECO:0000313" key="1">
    <source>
        <dbReference type="EMBL" id="CAD7455580.1"/>
    </source>
</evidence>